<feature type="region of interest" description="Disordered" evidence="1">
    <location>
        <begin position="51"/>
        <end position="91"/>
    </location>
</feature>
<proteinExistence type="predicted"/>
<protein>
    <submittedName>
        <fullName evidence="2">Uncharacterized protein</fullName>
    </submittedName>
</protein>
<keyword evidence="3" id="KW-1185">Reference proteome</keyword>
<evidence type="ECO:0000313" key="3">
    <source>
        <dbReference type="Proteomes" id="UP000250321"/>
    </source>
</evidence>
<evidence type="ECO:0000256" key="1">
    <source>
        <dbReference type="SAM" id="MobiDB-lite"/>
    </source>
</evidence>
<dbReference type="OrthoDB" id="10271922at2759"/>
<name>A0A315A8P4_PRUYE</name>
<accession>A0A315A8P4</accession>
<reference evidence="2 3" key="1">
    <citation type="submission" date="2018-02" db="EMBL/GenBank/DDBJ databases">
        <title>Draft genome of wild Prunus yedoensis var. nudiflora.</title>
        <authorList>
            <person name="Baek S."/>
            <person name="Kim J.-H."/>
            <person name="Choi K."/>
            <person name="Kim G.-B."/>
            <person name="Cho A."/>
            <person name="Jang H."/>
            <person name="Shin C.-H."/>
            <person name="Yu H.-J."/>
            <person name="Mun J.-H."/>
        </authorList>
    </citation>
    <scope>NUCLEOTIDE SEQUENCE [LARGE SCALE GENOMIC DNA]</scope>
    <source>
        <strain evidence="3">cv. Jeju island</strain>
        <tissue evidence="2">Leaf</tissue>
    </source>
</reference>
<organism evidence="2 3">
    <name type="scientific">Prunus yedoensis var. nudiflora</name>
    <dbReference type="NCBI Taxonomy" id="2094558"/>
    <lineage>
        <taxon>Eukaryota</taxon>
        <taxon>Viridiplantae</taxon>
        <taxon>Streptophyta</taxon>
        <taxon>Embryophyta</taxon>
        <taxon>Tracheophyta</taxon>
        <taxon>Spermatophyta</taxon>
        <taxon>Magnoliopsida</taxon>
        <taxon>eudicotyledons</taxon>
        <taxon>Gunneridae</taxon>
        <taxon>Pentapetalae</taxon>
        <taxon>rosids</taxon>
        <taxon>fabids</taxon>
        <taxon>Rosales</taxon>
        <taxon>Rosaceae</taxon>
        <taxon>Amygdaloideae</taxon>
        <taxon>Amygdaleae</taxon>
        <taxon>Prunus</taxon>
    </lineage>
</organism>
<gene>
    <name evidence="2" type="ORF">Pyn_01781</name>
</gene>
<evidence type="ECO:0000313" key="2">
    <source>
        <dbReference type="EMBL" id="PQQ10536.1"/>
    </source>
</evidence>
<dbReference type="EMBL" id="PJQY01000495">
    <property type="protein sequence ID" value="PQQ10536.1"/>
    <property type="molecule type" value="Genomic_DNA"/>
</dbReference>
<dbReference type="AlphaFoldDB" id="A0A315A8P4"/>
<sequence length="91" mass="9885">MGSPLSTTVNYQFPSLVKTVSHHPAVNYQVLQSNGRHDSPAAIVEPQHLKLQSPPLRFSGNNPNIKHPTRHVPDAQLSVFTSPPGRPAMTG</sequence>
<dbReference type="Proteomes" id="UP000250321">
    <property type="component" value="Unassembled WGS sequence"/>
</dbReference>
<comment type="caution">
    <text evidence="2">The sequence shown here is derived from an EMBL/GenBank/DDBJ whole genome shotgun (WGS) entry which is preliminary data.</text>
</comment>